<dbReference type="Pfam" id="PF00370">
    <property type="entry name" value="FGGY_N"/>
    <property type="match status" value="1"/>
</dbReference>
<evidence type="ECO:0000259" key="5">
    <source>
        <dbReference type="Pfam" id="PF02782"/>
    </source>
</evidence>
<dbReference type="CDD" id="cd07802">
    <property type="entry name" value="ASKHA_NBD_FGGY_EcLyxK-like"/>
    <property type="match status" value="1"/>
</dbReference>
<dbReference type="InterPro" id="IPR018484">
    <property type="entry name" value="FGGY_N"/>
</dbReference>
<name>A0ABS2TG60_9ACTO</name>
<evidence type="ECO:0000259" key="4">
    <source>
        <dbReference type="Pfam" id="PF00370"/>
    </source>
</evidence>
<organism evidence="6 7">
    <name type="scientific">Flaviflexus equikiangi</name>
    <dbReference type="NCBI Taxonomy" id="2758573"/>
    <lineage>
        <taxon>Bacteria</taxon>
        <taxon>Bacillati</taxon>
        <taxon>Actinomycetota</taxon>
        <taxon>Actinomycetes</taxon>
        <taxon>Actinomycetales</taxon>
        <taxon>Actinomycetaceae</taxon>
        <taxon>Flaviflexus</taxon>
    </lineage>
</organism>
<keyword evidence="3 6" id="KW-0418">Kinase</keyword>
<evidence type="ECO:0000256" key="3">
    <source>
        <dbReference type="ARBA" id="ARBA00022777"/>
    </source>
</evidence>
<keyword evidence="2" id="KW-0808">Transferase</keyword>
<dbReference type="Pfam" id="PF02782">
    <property type="entry name" value="FGGY_C"/>
    <property type="match status" value="1"/>
</dbReference>
<dbReference type="GO" id="GO:0016301">
    <property type="term" value="F:kinase activity"/>
    <property type="evidence" value="ECO:0007669"/>
    <property type="project" value="UniProtKB-KW"/>
</dbReference>
<keyword evidence="7" id="KW-1185">Reference proteome</keyword>
<dbReference type="PANTHER" id="PTHR43095">
    <property type="entry name" value="SUGAR KINASE"/>
    <property type="match status" value="1"/>
</dbReference>
<dbReference type="Gene3D" id="3.30.420.40">
    <property type="match status" value="2"/>
</dbReference>
<protein>
    <submittedName>
        <fullName evidence="6">Carbohydrate kinase</fullName>
    </submittedName>
</protein>
<feature type="domain" description="Carbohydrate kinase FGGY C-terminal" evidence="5">
    <location>
        <begin position="262"/>
        <end position="456"/>
    </location>
</feature>
<dbReference type="InterPro" id="IPR043129">
    <property type="entry name" value="ATPase_NBD"/>
</dbReference>
<proteinExistence type="inferred from homology"/>
<dbReference type="InterPro" id="IPR000577">
    <property type="entry name" value="Carb_kinase_FGGY"/>
</dbReference>
<evidence type="ECO:0000256" key="2">
    <source>
        <dbReference type="ARBA" id="ARBA00022679"/>
    </source>
</evidence>
<dbReference type="PIRSF" id="PIRSF000538">
    <property type="entry name" value="GlpK"/>
    <property type="match status" value="1"/>
</dbReference>
<dbReference type="SUPFAM" id="SSF53067">
    <property type="entry name" value="Actin-like ATPase domain"/>
    <property type="match status" value="2"/>
</dbReference>
<dbReference type="InterPro" id="IPR018485">
    <property type="entry name" value="FGGY_C"/>
</dbReference>
<gene>
    <name evidence="6" type="ORF">JVW63_06405</name>
</gene>
<accession>A0ABS2TG60</accession>
<reference evidence="7" key="1">
    <citation type="submission" date="2021-02" db="EMBL/GenBank/DDBJ databases">
        <title>Leucobacter sp. CX169.</title>
        <authorList>
            <person name="Cheng Y."/>
        </authorList>
    </citation>
    <scope>NUCLEOTIDE SEQUENCE [LARGE SCALE GENOMIC DNA]</scope>
    <source>
        <strain evidence="7">JY899</strain>
    </source>
</reference>
<comment type="caution">
    <text evidence="6">The sequence shown here is derived from an EMBL/GenBank/DDBJ whole genome shotgun (WGS) entry which is preliminary data.</text>
</comment>
<feature type="domain" description="Carbohydrate kinase FGGY N-terminal" evidence="4">
    <location>
        <begin position="5"/>
        <end position="251"/>
    </location>
</feature>
<evidence type="ECO:0000313" key="7">
    <source>
        <dbReference type="Proteomes" id="UP000705983"/>
    </source>
</evidence>
<dbReference type="Proteomes" id="UP000705983">
    <property type="component" value="Unassembled WGS sequence"/>
</dbReference>
<dbReference type="PANTHER" id="PTHR43095:SF3">
    <property type="entry name" value="L-XYLULOSE_3-KETO-L-GULONATE KINASE"/>
    <property type="match status" value="1"/>
</dbReference>
<evidence type="ECO:0000256" key="1">
    <source>
        <dbReference type="ARBA" id="ARBA00009156"/>
    </source>
</evidence>
<evidence type="ECO:0000313" key="6">
    <source>
        <dbReference type="EMBL" id="MBM9433327.1"/>
    </source>
</evidence>
<comment type="similarity">
    <text evidence="1">Belongs to the FGGY kinase family.</text>
</comment>
<dbReference type="EMBL" id="JAFFJS010000003">
    <property type="protein sequence ID" value="MBM9433327.1"/>
    <property type="molecule type" value="Genomic_DNA"/>
</dbReference>
<dbReference type="InterPro" id="IPR050406">
    <property type="entry name" value="FGGY_Carb_Kinase"/>
</dbReference>
<dbReference type="RefSeq" id="WP_187996653.1">
    <property type="nucleotide sequence ID" value="NZ_JACEXG010000003.1"/>
</dbReference>
<sequence length="514" mass="55939">MTPHYVLGIDNGGTVTKAALYDMAGNVYAIAQSHLATQVPRPFFTERDIDQFWQANVTAIRRVLETSGIDPTTIAALAVTGHGNGIYLARKDGSAPRPGVVSTDTRAQSIVDQWLAHPDYDRRVRAKTGSTVWAGQPPALLAWFDQHEPHLFDDTDYVLSAKDFIRFRLTGRAAMEITDSCAVGMANVVTKEPDADLLDFYGISRWQEKIPEFCRSTEIAGHITADAAAETGLAVGTPVAGGVMDVVAGALAAGLVEENELTVITGTWSINEVLSRTVTDEGKVWLTVPYPIEDTYLFLDASPNGVANLDWYINSVIRPALAAFGQERSDADVFAACETMIRDVTPDVEDPFFLPYINGTDIIPDGRAGFVGLTSYHDIRHQVRAVYEGVIFSHLYHIDQLRTHGDFAGHARFTGGAANSTIWLQMFADAIGMPLDIVDATESGTLGTAICSAVAAGLYPDVRAAVSAMTSAPRTTIHPDPEFTALFRARYARFIAHIDSLRTHEGHHANPRHR</sequence>